<feature type="region of interest" description="Disordered" evidence="1">
    <location>
        <begin position="300"/>
        <end position="480"/>
    </location>
</feature>
<feature type="compositionally biased region" description="Basic and acidic residues" evidence="1">
    <location>
        <begin position="420"/>
        <end position="429"/>
    </location>
</feature>
<dbReference type="AlphaFoldDB" id="A0A0F7SVC5"/>
<feature type="compositionally biased region" description="Polar residues" evidence="1">
    <location>
        <begin position="171"/>
        <end position="183"/>
    </location>
</feature>
<name>A0A0F7SVC5_PHARH</name>
<reference evidence="3" key="1">
    <citation type="submission" date="2014-08" db="EMBL/GenBank/DDBJ databases">
        <authorList>
            <person name="Sharma Rahul"/>
            <person name="Thines Marco"/>
        </authorList>
    </citation>
    <scope>NUCLEOTIDE SEQUENCE</scope>
</reference>
<keyword evidence="2" id="KW-0472">Membrane</keyword>
<feature type="compositionally biased region" description="Low complexity" evidence="1">
    <location>
        <begin position="430"/>
        <end position="462"/>
    </location>
</feature>
<feature type="compositionally biased region" description="Polar residues" evidence="1">
    <location>
        <begin position="471"/>
        <end position="480"/>
    </location>
</feature>
<dbReference type="EMBL" id="LN483332">
    <property type="protein sequence ID" value="CED85496.1"/>
    <property type="molecule type" value="Genomic_DNA"/>
</dbReference>
<feature type="compositionally biased region" description="Low complexity" evidence="1">
    <location>
        <begin position="230"/>
        <end position="240"/>
    </location>
</feature>
<protein>
    <submittedName>
        <fullName evidence="3">Uncharacterized protein</fullName>
    </submittedName>
</protein>
<proteinExistence type="predicted"/>
<sequence>MSNCSIRYFISSSSPLSSHGPSEEIPVSKWALVPASPSPSASKDALILLTLFQIPTALLTFGLTAGSFYMFTRSKGARGLTSAATTSAQQAVARSGESPRQILLKRLDRLESLSNENQQWSRQLEGRLEKNVALGVESIRSDLSQIRRLLMKDNDRLQSSLSRIERLLEQLPQSSTANQMTKISSDDSSPPSGGLTAPTQKLVSKPVTSKESIWEAARDSSPFLYGQHPSGGPAKSPAGPILTDQSPKEEDTPLKYTSAFRPTVQSSDKTPDKADIARWSSLFNKKKQEQNVKGVGFESEIKEARRKAEEEEDRVAQEEEDWKAQKRGWTEDLKPTQKSFVLVNTDEPSNTVVSSSPIEVNSDHPASSSTRTDDIHHDVLPKGIVEETRPGESKETPVTETAQPEPHVASEADPLLVHQNNDRQFRSLDRSSTSQTSWSQTPRSGSSTDSSSPDDASTAARSQLKPEKAVNTDTTPSTPSITRPCFPFGFQPHSMASAFAFHFETPRAFRYGFTHPFTRAEAAVKEKENDKAREHEGLPLGEIKTHGQGCSYWTIINGVRVKRVSSWRR</sequence>
<evidence type="ECO:0000313" key="3">
    <source>
        <dbReference type="EMBL" id="CED85496.1"/>
    </source>
</evidence>
<feature type="transmembrane region" description="Helical" evidence="2">
    <location>
        <begin position="46"/>
        <end position="71"/>
    </location>
</feature>
<organism evidence="3">
    <name type="scientific">Phaffia rhodozyma</name>
    <name type="common">Yeast</name>
    <name type="synonym">Xanthophyllomyces dendrorhous</name>
    <dbReference type="NCBI Taxonomy" id="264483"/>
    <lineage>
        <taxon>Eukaryota</taxon>
        <taxon>Fungi</taxon>
        <taxon>Dikarya</taxon>
        <taxon>Basidiomycota</taxon>
        <taxon>Agaricomycotina</taxon>
        <taxon>Tremellomycetes</taxon>
        <taxon>Cystofilobasidiales</taxon>
        <taxon>Mrakiaceae</taxon>
        <taxon>Phaffia</taxon>
    </lineage>
</organism>
<evidence type="ECO:0000256" key="2">
    <source>
        <dbReference type="SAM" id="Phobius"/>
    </source>
</evidence>
<feature type="compositionally biased region" description="Polar residues" evidence="1">
    <location>
        <begin position="197"/>
        <end position="207"/>
    </location>
</feature>
<feature type="compositionally biased region" description="Basic and acidic residues" evidence="1">
    <location>
        <begin position="300"/>
        <end position="335"/>
    </location>
</feature>
<evidence type="ECO:0000256" key="1">
    <source>
        <dbReference type="SAM" id="MobiDB-lite"/>
    </source>
</evidence>
<feature type="region of interest" description="Disordered" evidence="1">
    <location>
        <begin position="221"/>
        <end position="272"/>
    </location>
</feature>
<keyword evidence="2" id="KW-1133">Transmembrane helix</keyword>
<keyword evidence="2" id="KW-0812">Transmembrane</keyword>
<feature type="compositionally biased region" description="Polar residues" evidence="1">
    <location>
        <begin position="346"/>
        <end position="370"/>
    </location>
</feature>
<feature type="region of interest" description="Disordered" evidence="1">
    <location>
        <begin position="170"/>
        <end position="207"/>
    </location>
</feature>
<feature type="compositionally biased region" description="Basic and acidic residues" evidence="1">
    <location>
        <begin position="371"/>
        <end position="397"/>
    </location>
</feature>
<accession>A0A0F7SVC5</accession>